<dbReference type="Proteomes" id="UP001473302">
    <property type="component" value="Unassembled WGS sequence"/>
</dbReference>
<evidence type="ECO:0000313" key="1">
    <source>
        <dbReference type="EMBL" id="GAA5813452.1"/>
    </source>
</evidence>
<organism evidence="1 2">
    <name type="scientific">Mucor flavus</name>
    <dbReference type="NCBI Taxonomy" id="439312"/>
    <lineage>
        <taxon>Eukaryota</taxon>
        <taxon>Fungi</taxon>
        <taxon>Fungi incertae sedis</taxon>
        <taxon>Mucoromycota</taxon>
        <taxon>Mucoromycotina</taxon>
        <taxon>Mucoromycetes</taxon>
        <taxon>Mucorales</taxon>
        <taxon>Mucorineae</taxon>
        <taxon>Mucoraceae</taxon>
        <taxon>Mucor</taxon>
    </lineage>
</organism>
<comment type="caution">
    <text evidence="1">The sequence shown here is derived from an EMBL/GenBank/DDBJ whole genome shotgun (WGS) entry which is preliminary data.</text>
</comment>
<gene>
    <name evidence="1" type="ORF">MFLAVUS_006930</name>
</gene>
<dbReference type="EMBL" id="BAABUK010000017">
    <property type="protein sequence ID" value="GAA5813452.1"/>
    <property type="molecule type" value="Genomic_DNA"/>
</dbReference>
<name>A0ABP9Z2V7_9FUNG</name>
<proteinExistence type="predicted"/>
<sequence length="284" mass="32564">MVIDNGFIKTDIVDYEKVHDIMNDIDLVDEFKSATLKKSEEKLVMKFANDFAARNIDITAIQSSVRDHENKFPDDVRLIFHTCTSFQTPPLIKSIGADAMISDSSDRFTRLDSSLKNHGKRADFGVVSNKSDRTLLSLEAKSNKTKHVNELVQLCRELKVSRKAIHNDGYSDIVVSGFLMRGNRCDVYCMDDVFDGLYRVVLLKRLNFPSDRFEMHQLLPIRPLFQKLKDIVHSSALKLRNRPLPVTRLLGNIVSIHTLIIIGSGRRKIDRNDPDVIHVRRRLF</sequence>
<accession>A0ABP9Z2V7</accession>
<reference evidence="1 2" key="1">
    <citation type="submission" date="2024-04" db="EMBL/GenBank/DDBJ databases">
        <title>genome sequences of Mucor flavus KT1a and Helicostylum pulchrum KT1b strains isolated from the surface of a dry-aged beef.</title>
        <authorList>
            <person name="Toyotome T."/>
            <person name="Hosono M."/>
            <person name="Torimaru M."/>
            <person name="Fukuda K."/>
            <person name="Mikami N."/>
        </authorList>
    </citation>
    <scope>NUCLEOTIDE SEQUENCE [LARGE SCALE GENOMIC DNA]</scope>
    <source>
        <strain evidence="1 2">KT1a</strain>
    </source>
</reference>
<keyword evidence="2" id="KW-1185">Reference proteome</keyword>
<evidence type="ECO:0000313" key="2">
    <source>
        <dbReference type="Proteomes" id="UP001473302"/>
    </source>
</evidence>
<protein>
    <submittedName>
        <fullName evidence="1">Uncharacterized protein</fullName>
    </submittedName>
</protein>